<dbReference type="EC" id="3.5.4.4" evidence="3"/>
<evidence type="ECO:0000256" key="3">
    <source>
        <dbReference type="ARBA" id="ARBA00012784"/>
    </source>
</evidence>
<dbReference type="AlphaFoldDB" id="X1VQC6"/>
<feature type="domain" description="Adenosine deaminase" evidence="7">
    <location>
        <begin position="7"/>
        <end position="177"/>
    </location>
</feature>
<sequence>IKLVERYIKNTKIVGFDIAGDEAGFPIDSHKKAFEYAFKKDIPRTAHAGEASGAESVWETLEHFKPQRIGHGVRSAEDEKLIEFLVKSEIHLEICPTCNIQTDIYKEYSDHPIDFLFKSGVSLGINTDGRSLVNVTLTYEYKKLATTFGWEAEHFYKCNVNALSHAFISNSEKEKLGQILRSNYSTNNS</sequence>
<dbReference type="EMBL" id="BARW01036570">
    <property type="protein sequence ID" value="GAJ18901.1"/>
    <property type="molecule type" value="Genomic_DNA"/>
</dbReference>
<evidence type="ECO:0000256" key="1">
    <source>
        <dbReference type="ARBA" id="ARBA00001947"/>
    </source>
</evidence>
<dbReference type="InterPro" id="IPR006330">
    <property type="entry name" value="Ado/ade_deaminase"/>
</dbReference>
<organism evidence="8">
    <name type="scientific">marine sediment metagenome</name>
    <dbReference type="NCBI Taxonomy" id="412755"/>
    <lineage>
        <taxon>unclassified sequences</taxon>
        <taxon>metagenomes</taxon>
        <taxon>ecological metagenomes</taxon>
    </lineage>
</organism>
<dbReference type="GO" id="GO:0004000">
    <property type="term" value="F:adenosine deaminase activity"/>
    <property type="evidence" value="ECO:0007669"/>
    <property type="project" value="TreeGrafter"/>
</dbReference>
<dbReference type="InterPro" id="IPR001365">
    <property type="entry name" value="A_deaminase_dom"/>
</dbReference>
<accession>X1VQC6</accession>
<dbReference type="SUPFAM" id="SSF51556">
    <property type="entry name" value="Metallo-dependent hydrolases"/>
    <property type="match status" value="1"/>
</dbReference>
<evidence type="ECO:0000256" key="6">
    <source>
        <dbReference type="ARBA" id="ARBA00022833"/>
    </source>
</evidence>
<dbReference type="GO" id="GO:0043103">
    <property type="term" value="P:hypoxanthine salvage"/>
    <property type="evidence" value="ECO:0007669"/>
    <property type="project" value="TreeGrafter"/>
</dbReference>
<evidence type="ECO:0000256" key="5">
    <source>
        <dbReference type="ARBA" id="ARBA00022801"/>
    </source>
</evidence>
<dbReference type="Gene3D" id="3.20.20.140">
    <property type="entry name" value="Metal-dependent hydrolases"/>
    <property type="match status" value="1"/>
</dbReference>
<evidence type="ECO:0000313" key="8">
    <source>
        <dbReference type="EMBL" id="GAJ18901.1"/>
    </source>
</evidence>
<evidence type="ECO:0000256" key="4">
    <source>
        <dbReference type="ARBA" id="ARBA00022723"/>
    </source>
</evidence>
<keyword evidence="4" id="KW-0479">Metal-binding</keyword>
<dbReference type="GO" id="GO:0060169">
    <property type="term" value="P:negative regulation of adenosine receptor signaling pathway"/>
    <property type="evidence" value="ECO:0007669"/>
    <property type="project" value="TreeGrafter"/>
</dbReference>
<comment type="cofactor">
    <cofactor evidence="1">
        <name>Zn(2+)</name>
        <dbReference type="ChEBI" id="CHEBI:29105"/>
    </cofactor>
</comment>
<keyword evidence="6" id="KW-0862">Zinc</keyword>
<reference evidence="8" key="1">
    <citation type="journal article" date="2014" name="Front. Microbiol.">
        <title>High frequency of phylogenetically diverse reductive dehalogenase-homologous genes in deep subseafloor sedimentary metagenomes.</title>
        <authorList>
            <person name="Kawai M."/>
            <person name="Futagami T."/>
            <person name="Toyoda A."/>
            <person name="Takaki Y."/>
            <person name="Nishi S."/>
            <person name="Hori S."/>
            <person name="Arai W."/>
            <person name="Tsubouchi T."/>
            <person name="Morono Y."/>
            <person name="Uchiyama I."/>
            <person name="Ito T."/>
            <person name="Fujiyama A."/>
            <person name="Inagaki F."/>
            <person name="Takami H."/>
        </authorList>
    </citation>
    <scope>NUCLEOTIDE SEQUENCE</scope>
    <source>
        <strain evidence="8">Expedition CK06-06</strain>
    </source>
</reference>
<proteinExistence type="inferred from homology"/>
<comment type="caution">
    <text evidence="8">The sequence shown here is derived from an EMBL/GenBank/DDBJ whole genome shotgun (WGS) entry which is preliminary data.</text>
</comment>
<protein>
    <recommendedName>
        <fullName evidence="3">adenosine deaminase</fullName>
        <ecNumber evidence="3">3.5.4.4</ecNumber>
    </recommendedName>
</protein>
<gene>
    <name evidence="8" type="ORF">S12H4_56728</name>
</gene>
<dbReference type="GO" id="GO:0006154">
    <property type="term" value="P:adenosine catabolic process"/>
    <property type="evidence" value="ECO:0007669"/>
    <property type="project" value="TreeGrafter"/>
</dbReference>
<comment type="similarity">
    <text evidence="2">Belongs to the metallo-dependent hydrolases superfamily. Adenosine and AMP deaminases family.</text>
</comment>
<dbReference type="InterPro" id="IPR032466">
    <property type="entry name" value="Metal_Hydrolase"/>
</dbReference>
<name>X1VQC6_9ZZZZ</name>
<evidence type="ECO:0000256" key="2">
    <source>
        <dbReference type="ARBA" id="ARBA00006676"/>
    </source>
</evidence>
<dbReference type="GO" id="GO:0046872">
    <property type="term" value="F:metal ion binding"/>
    <property type="evidence" value="ECO:0007669"/>
    <property type="project" value="UniProtKB-KW"/>
</dbReference>
<dbReference type="PANTHER" id="PTHR11409">
    <property type="entry name" value="ADENOSINE DEAMINASE"/>
    <property type="match status" value="1"/>
</dbReference>
<feature type="non-terminal residue" evidence="8">
    <location>
        <position position="1"/>
    </location>
</feature>
<dbReference type="GO" id="GO:0046103">
    <property type="term" value="P:inosine biosynthetic process"/>
    <property type="evidence" value="ECO:0007669"/>
    <property type="project" value="TreeGrafter"/>
</dbReference>
<dbReference type="PANTHER" id="PTHR11409:SF43">
    <property type="entry name" value="ADENOSINE DEAMINASE"/>
    <property type="match status" value="1"/>
</dbReference>
<dbReference type="GO" id="GO:0009897">
    <property type="term" value="C:external side of plasma membrane"/>
    <property type="evidence" value="ECO:0007669"/>
    <property type="project" value="TreeGrafter"/>
</dbReference>
<keyword evidence="5" id="KW-0378">Hydrolase</keyword>
<dbReference type="GO" id="GO:0005829">
    <property type="term" value="C:cytosol"/>
    <property type="evidence" value="ECO:0007669"/>
    <property type="project" value="TreeGrafter"/>
</dbReference>
<dbReference type="Pfam" id="PF00962">
    <property type="entry name" value="A_deaminase"/>
    <property type="match status" value="1"/>
</dbReference>
<evidence type="ECO:0000259" key="7">
    <source>
        <dbReference type="Pfam" id="PF00962"/>
    </source>
</evidence>